<gene>
    <name evidence="2" type="ORF">PF011_g26651</name>
</gene>
<comment type="caution">
    <text evidence="2">The sequence shown here is derived from an EMBL/GenBank/DDBJ whole genome shotgun (WGS) entry which is preliminary data.</text>
</comment>
<dbReference type="Proteomes" id="UP000460718">
    <property type="component" value="Unassembled WGS sequence"/>
</dbReference>
<accession>A0A6A3HI99</accession>
<keyword evidence="1" id="KW-0732">Signal</keyword>
<dbReference type="AlphaFoldDB" id="A0A6A3HI99"/>
<sequence>MRATCQRPYRLCLLLMLCVSLPHHEGRAIAPRVRFTEIKSIQPLSKRSPRAKIVKEYLGVAGGHTQGDVLASARLADFSVLAPTTSSCSVAPSIDSGSIIEHNNFSAVAPNTPYTKIINSNRIPPYSPYPAYPRIVWAI</sequence>
<proteinExistence type="predicted"/>
<evidence type="ECO:0000313" key="3">
    <source>
        <dbReference type="Proteomes" id="UP000460718"/>
    </source>
</evidence>
<organism evidence="2 3">
    <name type="scientific">Phytophthora fragariae</name>
    <dbReference type="NCBI Taxonomy" id="53985"/>
    <lineage>
        <taxon>Eukaryota</taxon>
        <taxon>Sar</taxon>
        <taxon>Stramenopiles</taxon>
        <taxon>Oomycota</taxon>
        <taxon>Peronosporomycetes</taxon>
        <taxon>Peronosporales</taxon>
        <taxon>Peronosporaceae</taxon>
        <taxon>Phytophthora</taxon>
    </lineage>
</organism>
<reference evidence="2 3" key="1">
    <citation type="submission" date="2018-09" db="EMBL/GenBank/DDBJ databases">
        <title>Genomic investigation of the strawberry pathogen Phytophthora fragariae indicates pathogenicity is determined by transcriptional variation in three key races.</title>
        <authorList>
            <person name="Adams T.M."/>
            <person name="Armitage A.D."/>
            <person name="Sobczyk M.K."/>
            <person name="Bates H.J."/>
            <person name="Dunwell J.M."/>
            <person name="Nellist C.F."/>
            <person name="Harrison R.J."/>
        </authorList>
    </citation>
    <scope>NUCLEOTIDE SEQUENCE [LARGE SCALE GENOMIC DNA]</scope>
    <source>
        <strain evidence="2 3">SCRP245</strain>
    </source>
</reference>
<dbReference type="EMBL" id="QXFW01003597">
    <property type="protein sequence ID" value="KAE8969829.1"/>
    <property type="molecule type" value="Genomic_DNA"/>
</dbReference>
<name>A0A6A3HI99_9STRA</name>
<protein>
    <submittedName>
        <fullName evidence="2">Uncharacterized protein</fullName>
    </submittedName>
</protein>
<evidence type="ECO:0000313" key="2">
    <source>
        <dbReference type="EMBL" id="KAE8969829.1"/>
    </source>
</evidence>
<feature type="chain" id="PRO_5025355921" evidence="1">
    <location>
        <begin position="29"/>
        <end position="139"/>
    </location>
</feature>
<evidence type="ECO:0000256" key="1">
    <source>
        <dbReference type="SAM" id="SignalP"/>
    </source>
</evidence>
<feature type="signal peptide" evidence="1">
    <location>
        <begin position="1"/>
        <end position="28"/>
    </location>
</feature>